<dbReference type="Proteomes" id="UP000188532">
    <property type="component" value="Unassembled WGS sequence"/>
</dbReference>
<evidence type="ECO:0000313" key="2">
    <source>
        <dbReference type="Proteomes" id="UP000188532"/>
    </source>
</evidence>
<dbReference type="EMBL" id="MVBN01000017">
    <property type="protein sequence ID" value="OOK63658.1"/>
    <property type="molecule type" value="Genomic_DNA"/>
</dbReference>
<sequence>MIVIVLIIGGIWARICGGVHQNIHVRDQIFGVSRSSGDVVDHVEY</sequence>
<name>A0A1V3WA75_MYCKA</name>
<evidence type="ECO:0000313" key="1">
    <source>
        <dbReference type="EMBL" id="OOK63658.1"/>
    </source>
</evidence>
<reference evidence="1 2" key="1">
    <citation type="submission" date="2017-02" db="EMBL/GenBank/DDBJ databases">
        <title>Complete genome sequences of Mycobacterium kansasii strains isolated from rhesus macaques.</title>
        <authorList>
            <person name="Panda A."/>
            <person name="Nagaraj S."/>
            <person name="Zhao X."/>
            <person name="Tettelin H."/>
            <person name="Detolla L.J."/>
        </authorList>
    </citation>
    <scope>NUCLEOTIDE SEQUENCE [LARGE SCALE GENOMIC DNA]</scope>
    <source>
        <strain evidence="1 2">11-3469</strain>
    </source>
</reference>
<organism evidence="1 2">
    <name type="scientific">Mycobacterium kansasii</name>
    <dbReference type="NCBI Taxonomy" id="1768"/>
    <lineage>
        <taxon>Bacteria</taxon>
        <taxon>Bacillati</taxon>
        <taxon>Actinomycetota</taxon>
        <taxon>Actinomycetes</taxon>
        <taxon>Mycobacteriales</taxon>
        <taxon>Mycobacteriaceae</taxon>
        <taxon>Mycobacterium</taxon>
    </lineage>
</organism>
<proteinExistence type="predicted"/>
<protein>
    <submittedName>
        <fullName evidence="1">Uncharacterized protein</fullName>
    </submittedName>
</protein>
<accession>A0A1V3WA75</accession>
<gene>
    <name evidence="1" type="ORF">BZL29_8475</name>
</gene>
<comment type="caution">
    <text evidence="1">The sequence shown here is derived from an EMBL/GenBank/DDBJ whole genome shotgun (WGS) entry which is preliminary data.</text>
</comment>
<dbReference type="AlphaFoldDB" id="A0A1V3WA75"/>